<dbReference type="RefSeq" id="WP_153510767.1">
    <property type="nucleotide sequence ID" value="NZ_CP045652.1"/>
</dbReference>
<dbReference type="Proteomes" id="UP000326921">
    <property type="component" value="Chromosome"/>
</dbReference>
<proteinExistence type="predicted"/>
<dbReference type="KEGG" id="sphe:GFH32_07460"/>
<dbReference type="PROSITE" id="PS51257">
    <property type="entry name" value="PROKAR_LIPOPROTEIN"/>
    <property type="match status" value="1"/>
</dbReference>
<accession>A0A5Q0Q9G1</accession>
<evidence type="ECO:0000313" key="1">
    <source>
        <dbReference type="EMBL" id="QGA26173.1"/>
    </source>
</evidence>
<protein>
    <submittedName>
        <fullName evidence="1">Uncharacterized protein</fullName>
    </submittedName>
</protein>
<keyword evidence="2" id="KW-1185">Reference proteome</keyword>
<name>A0A5Q0Q9G1_9SPHI</name>
<dbReference type="AlphaFoldDB" id="A0A5Q0Q9G1"/>
<dbReference type="EMBL" id="CP045652">
    <property type="protein sequence ID" value="QGA26173.1"/>
    <property type="molecule type" value="Genomic_DNA"/>
</dbReference>
<gene>
    <name evidence="1" type="ORF">GFH32_07460</name>
</gene>
<organism evidence="1 2">
    <name type="scientific">Sphingobacterium zhuxiongii</name>
    <dbReference type="NCBI Taxonomy" id="2662364"/>
    <lineage>
        <taxon>Bacteria</taxon>
        <taxon>Pseudomonadati</taxon>
        <taxon>Bacteroidota</taxon>
        <taxon>Sphingobacteriia</taxon>
        <taxon>Sphingobacteriales</taxon>
        <taxon>Sphingobacteriaceae</taxon>
        <taxon>Sphingobacterium</taxon>
    </lineage>
</organism>
<sequence length="159" mass="18034">MKRISILYSIVISIALISSCINPKSIVRPAGSAEKLEVRKTHEGSDGFVYFVAFGKGANKKECLSNAKYLLLKEVIYKGIDQGTTMRPLVTSGEFANEFRENENRYLSRLLEDETLLKHDNTVLEKIATNEEKRKSLYQMSFQIGISPSQLKESLQRLK</sequence>
<reference evidence="1 2" key="1">
    <citation type="submission" date="2019-10" db="EMBL/GenBank/DDBJ databases">
        <authorList>
            <person name="Dong K."/>
        </authorList>
    </citation>
    <scope>NUCLEOTIDE SEQUENCE [LARGE SCALE GENOMIC DNA]</scope>
    <source>
        <strain evidence="2">dk4302</strain>
    </source>
</reference>
<evidence type="ECO:0000313" key="2">
    <source>
        <dbReference type="Proteomes" id="UP000326921"/>
    </source>
</evidence>